<keyword evidence="24" id="KW-1185">Reference proteome</keyword>
<dbReference type="Gene3D" id="3.30.1490.70">
    <property type="match status" value="1"/>
</dbReference>
<evidence type="ECO:0000256" key="1">
    <source>
        <dbReference type="ARBA" id="ARBA00001936"/>
    </source>
</evidence>
<dbReference type="GO" id="GO:0003910">
    <property type="term" value="F:DNA ligase (ATP) activity"/>
    <property type="evidence" value="ECO:0007669"/>
    <property type="project" value="UniProtKB-EC"/>
</dbReference>
<sequence>MADKQLSIYRRKRDFALTNEPSGQIVVAPAKRRRFVIQKHDATRLHYDLRLEMDGVFKSWAVTRGPSMDPADKRLAVEVEDHPLDYGDFEGTIPKGQYGGGTVQLWDRGYWESDDPEKGFKQGDLKFTLDGEKLHGGFVLVRMKHDRNGGKRTNWLLIKHRDEFVREGKANTTLDDDKSVASGRSMSAIASGKGKAPKPFMIVKTAKIKPDAVWDSSEGSAADARAKKGVKTKADVGKRATKKIAAKSAVTKKVAKTSVKPVKVAKIPGFVAPQLCTIVDRPPSADGWAHEIKFDGYRVQIRVEDGAATLKTRKGLDWTEKFQAIAREATGLPDAIVDGEIVGLDAHGAPDFAALQAALSDGETDTLIFFVFDLLFAEGEDLRKLPLGERKERLKALLDKARGRRKEGLIRYVDHFETGGDAILQSACKLSLEGIVSKKLSAPYVSGRSQNWTKAKCRAGHEVVVGAWKTTNGKFRSLMVGVNRGGHLAYVGVVGTGFGQDKVTRIMPALKKAAAKTSPFGGKETPPGGRDVHWLKPELVAEIEFAGFTGAGMVRQASFKGLRQDKPADEVEAETPKKTELAEPTPKRGAKKTAKSSARKAAPAKAAAGNAVVMGVSISKPDKELWPDAGDGEPVTKRDLAAYFETVGNWMMDYLKGRPCSIVRAPDGIDGQQFFQRHAMPGTSNLLELVKVSGDRKPYLQIDRVEGLAAVAQIGGLELHPWNCAPDAPDTPGRLVFDLDPAPDVEFIAVMDAAREMRERLSSLGMESFCKTTGGKGLHVVAPLLYGAKDKVDWKTAKTFAQAVCQQMASDDPERYLLNMSKKLRGGKIFLDYLRNDRMSTAVSVLSPRARKGATVSMPLTWSQLRKDLDPKNFTVRSVPALLAKSKAWAGYEDAASSIKAAIGKMK</sequence>
<dbReference type="EMBL" id="LVYV01000053">
    <property type="protein sequence ID" value="KZD21071.1"/>
    <property type="molecule type" value="Genomic_DNA"/>
</dbReference>
<dbReference type="GO" id="GO:0046872">
    <property type="term" value="F:metal ion binding"/>
    <property type="evidence" value="ECO:0007669"/>
    <property type="project" value="UniProtKB-KW"/>
</dbReference>
<evidence type="ECO:0000256" key="13">
    <source>
        <dbReference type="ARBA" id="ARBA00022932"/>
    </source>
</evidence>
<dbReference type="OrthoDB" id="9802472at2"/>
<evidence type="ECO:0000256" key="8">
    <source>
        <dbReference type="ARBA" id="ARBA00022741"/>
    </source>
</evidence>
<keyword evidence="10" id="KW-0378">Hydrolase</keyword>
<evidence type="ECO:0000256" key="18">
    <source>
        <dbReference type="ARBA" id="ARBA00023268"/>
    </source>
</evidence>
<dbReference type="GO" id="GO:0005524">
    <property type="term" value="F:ATP binding"/>
    <property type="evidence" value="ECO:0007669"/>
    <property type="project" value="UniProtKB-KW"/>
</dbReference>
<evidence type="ECO:0000313" key="23">
    <source>
        <dbReference type="EMBL" id="KZD21071.1"/>
    </source>
</evidence>
<evidence type="ECO:0000256" key="2">
    <source>
        <dbReference type="ARBA" id="ARBA00012727"/>
    </source>
</evidence>
<keyword evidence="16" id="KW-0234">DNA repair</keyword>
<dbReference type="RefSeq" id="WP_068737004.1">
    <property type="nucleotide sequence ID" value="NZ_LVYV01000053.1"/>
</dbReference>
<dbReference type="SUPFAM" id="SSF56091">
    <property type="entry name" value="DNA ligase/mRNA capping enzyme, catalytic domain"/>
    <property type="match status" value="1"/>
</dbReference>
<dbReference type="GO" id="GO:0004527">
    <property type="term" value="F:exonuclease activity"/>
    <property type="evidence" value="ECO:0007669"/>
    <property type="project" value="UniProtKB-KW"/>
</dbReference>
<keyword evidence="5" id="KW-0548">Nucleotidyltransferase</keyword>
<feature type="domain" description="ATP-dependent DNA ligase family profile" evidence="22">
    <location>
        <begin position="369"/>
        <end position="456"/>
    </location>
</feature>
<dbReference type="Pfam" id="PF04679">
    <property type="entry name" value="DNA_ligase_A_C"/>
    <property type="match status" value="1"/>
</dbReference>
<proteinExistence type="predicted"/>
<dbReference type="InterPro" id="IPR014145">
    <property type="entry name" value="LigD_pol_dom"/>
</dbReference>
<reference evidence="23 24" key="1">
    <citation type="submission" date="2016-03" db="EMBL/GenBank/DDBJ databases">
        <title>Microsymbionts genomes from the relict species Vavilovia formosa (Stev.) Fed.</title>
        <authorList>
            <person name="Kopat V."/>
            <person name="Chirak E."/>
            <person name="Kimeklis A."/>
            <person name="Andronov E."/>
        </authorList>
    </citation>
    <scope>NUCLEOTIDE SEQUENCE [LARGE SCALE GENOMIC DNA]</scope>
    <source>
        <strain evidence="23 24">Vaf07</strain>
    </source>
</reference>
<evidence type="ECO:0000256" key="7">
    <source>
        <dbReference type="ARBA" id="ARBA00022723"/>
    </source>
</evidence>
<evidence type="ECO:0000313" key="24">
    <source>
        <dbReference type="Proteomes" id="UP000076574"/>
    </source>
</evidence>
<dbReference type="Pfam" id="PF13298">
    <property type="entry name" value="LigD_N"/>
    <property type="match status" value="1"/>
</dbReference>
<evidence type="ECO:0000256" key="16">
    <source>
        <dbReference type="ARBA" id="ARBA00023204"/>
    </source>
</evidence>
<evidence type="ECO:0000256" key="9">
    <source>
        <dbReference type="ARBA" id="ARBA00022763"/>
    </source>
</evidence>
<dbReference type="InterPro" id="IPR014146">
    <property type="entry name" value="LigD_ligase_dom"/>
</dbReference>
<keyword evidence="6" id="KW-0540">Nuclease</keyword>
<dbReference type="CDD" id="cd07906">
    <property type="entry name" value="Adenylation_DNA_ligase_LigD_LigC"/>
    <property type="match status" value="1"/>
</dbReference>
<evidence type="ECO:0000256" key="4">
    <source>
        <dbReference type="ARBA" id="ARBA00022679"/>
    </source>
</evidence>
<dbReference type="GO" id="GO:0003887">
    <property type="term" value="F:DNA-directed DNA polymerase activity"/>
    <property type="evidence" value="ECO:0007669"/>
    <property type="project" value="UniProtKB-KW"/>
</dbReference>
<protein>
    <recommendedName>
        <fullName evidence="2">DNA ligase (ATP)</fullName>
        <ecNumber evidence="2">6.5.1.1</ecNumber>
    </recommendedName>
    <alternativeName>
        <fullName evidence="19">NHEJ DNA polymerase</fullName>
    </alternativeName>
</protein>
<accession>A0A161QYF3</accession>
<dbReference type="CDD" id="cd04862">
    <property type="entry name" value="PaeLigD_Pol_like"/>
    <property type="match status" value="1"/>
</dbReference>
<feature type="compositionally biased region" description="Basic and acidic residues" evidence="21">
    <location>
        <begin position="562"/>
        <end position="581"/>
    </location>
</feature>
<evidence type="ECO:0000256" key="12">
    <source>
        <dbReference type="ARBA" id="ARBA00022840"/>
    </source>
</evidence>
<dbReference type="Pfam" id="PF21686">
    <property type="entry name" value="LigD_Prim-Pol"/>
    <property type="match status" value="1"/>
</dbReference>
<comment type="caution">
    <text evidence="23">The sequence shown here is derived from an EMBL/GenBank/DDBJ whole genome shotgun (WGS) entry which is preliminary data.</text>
</comment>
<keyword evidence="3 23" id="KW-0436">Ligase</keyword>
<keyword evidence="9" id="KW-0227">DNA damage</keyword>
<dbReference type="InterPro" id="IPR052171">
    <property type="entry name" value="NHEJ_LigD"/>
</dbReference>
<evidence type="ECO:0000256" key="11">
    <source>
        <dbReference type="ARBA" id="ARBA00022839"/>
    </source>
</evidence>
<keyword evidence="12" id="KW-0067">ATP-binding</keyword>
<dbReference type="InterPro" id="IPR012340">
    <property type="entry name" value="NA-bd_OB-fold"/>
</dbReference>
<dbReference type="STRING" id="943830.A4A58_14860"/>
<dbReference type="PANTHER" id="PTHR42705">
    <property type="entry name" value="BIFUNCTIONAL NON-HOMOLOGOUS END JOINING PROTEIN LIGD"/>
    <property type="match status" value="1"/>
</dbReference>
<evidence type="ECO:0000256" key="10">
    <source>
        <dbReference type="ARBA" id="ARBA00022801"/>
    </source>
</evidence>
<keyword evidence="15" id="KW-0233">DNA recombination</keyword>
<evidence type="ECO:0000256" key="21">
    <source>
        <dbReference type="SAM" id="MobiDB-lite"/>
    </source>
</evidence>
<keyword evidence="17" id="KW-0464">Manganese</keyword>
<evidence type="ECO:0000256" key="3">
    <source>
        <dbReference type="ARBA" id="ARBA00022598"/>
    </source>
</evidence>
<dbReference type="Proteomes" id="UP000076574">
    <property type="component" value="Unassembled WGS sequence"/>
</dbReference>
<evidence type="ECO:0000256" key="17">
    <source>
        <dbReference type="ARBA" id="ARBA00023211"/>
    </source>
</evidence>
<dbReference type="PROSITE" id="PS50160">
    <property type="entry name" value="DNA_LIGASE_A3"/>
    <property type="match status" value="1"/>
</dbReference>
<keyword evidence="4" id="KW-0808">Transferase</keyword>
<dbReference type="InterPro" id="IPR014143">
    <property type="entry name" value="NHEJ_ligase_prk"/>
</dbReference>
<dbReference type="NCBIfam" id="TIGR02776">
    <property type="entry name" value="NHEJ_ligase_prk"/>
    <property type="match status" value="1"/>
</dbReference>
<evidence type="ECO:0000256" key="6">
    <source>
        <dbReference type="ARBA" id="ARBA00022722"/>
    </source>
</evidence>
<dbReference type="AlphaFoldDB" id="A0A161QYF3"/>
<dbReference type="InterPro" id="IPR014144">
    <property type="entry name" value="LigD_PE_domain"/>
</dbReference>
<dbReference type="NCBIfam" id="TIGR02777">
    <property type="entry name" value="LigD_PE_dom"/>
    <property type="match status" value="1"/>
</dbReference>
<dbReference type="InterPro" id="IPR012310">
    <property type="entry name" value="DNA_ligase_ATP-dep_cent"/>
</dbReference>
<dbReference type="Gene3D" id="3.90.920.10">
    <property type="entry name" value="DNA primase, PRIM domain"/>
    <property type="match status" value="1"/>
</dbReference>
<evidence type="ECO:0000256" key="19">
    <source>
        <dbReference type="ARBA" id="ARBA00029943"/>
    </source>
</evidence>
<dbReference type="GO" id="GO:0006310">
    <property type="term" value="P:DNA recombination"/>
    <property type="evidence" value="ECO:0007669"/>
    <property type="project" value="UniProtKB-KW"/>
</dbReference>
<dbReference type="Pfam" id="PF01068">
    <property type="entry name" value="DNA_ligase_A_M"/>
    <property type="match status" value="1"/>
</dbReference>
<dbReference type="CDD" id="cd07971">
    <property type="entry name" value="OBF_DNA_ligase_LigD"/>
    <property type="match status" value="1"/>
</dbReference>
<dbReference type="PANTHER" id="PTHR42705:SF2">
    <property type="entry name" value="BIFUNCTIONAL NON-HOMOLOGOUS END JOINING PROTEIN LIGD"/>
    <property type="match status" value="1"/>
</dbReference>
<keyword evidence="8" id="KW-0547">Nucleotide-binding</keyword>
<evidence type="ECO:0000256" key="15">
    <source>
        <dbReference type="ARBA" id="ARBA00023172"/>
    </source>
</evidence>
<evidence type="ECO:0000259" key="22">
    <source>
        <dbReference type="PROSITE" id="PS50160"/>
    </source>
</evidence>
<dbReference type="Gene3D" id="3.30.470.30">
    <property type="entry name" value="DNA ligase/mRNA capping enzyme"/>
    <property type="match status" value="1"/>
</dbReference>
<keyword evidence="13" id="KW-0239">DNA-directed DNA polymerase</keyword>
<dbReference type="NCBIfam" id="TIGR02779">
    <property type="entry name" value="NHEJ_ligase_lig"/>
    <property type="match status" value="1"/>
</dbReference>
<dbReference type="InterPro" id="IPR033651">
    <property type="entry name" value="PaeLigD_Pol-like"/>
</dbReference>
<comment type="catalytic activity">
    <reaction evidence="20">
        <text>ATP + (deoxyribonucleotide)n-3'-hydroxyl + 5'-phospho-(deoxyribonucleotide)m = (deoxyribonucleotide)n+m + AMP + diphosphate.</text>
        <dbReference type="EC" id="6.5.1.1"/>
    </reaction>
</comment>
<dbReference type="GO" id="GO:0003677">
    <property type="term" value="F:DNA binding"/>
    <property type="evidence" value="ECO:0007669"/>
    <property type="project" value="UniProtKB-KW"/>
</dbReference>
<evidence type="ECO:0000256" key="14">
    <source>
        <dbReference type="ARBA" id="ARBA00023125"/>
    </source>
</evidence>
<name>A0A161QYF3_9BRAD</name>
<keyword evidence="14" id="KW-0238">DNA-binding</keyword>
<organism evidence="23 24">
    <name type="scientific">Tardiphaga robiniae</name>
    <dbReference type="NCBI Taxonomy" id="943830"/>
    <lineage>
        <taxon>Bacteria</taxon>
        <taxon>Pseudomonadati</taxon>
        <taxon>Pseudomonadota</taxon>
        <taxon>Alphaproteobacteria</taxon>
        <taxon>Hyphomicrobiales</taxon>
        <taxon>Nitrobacteraceae</taxon>
        <taxon>Tardiphaga</taxon>
    </lineage>
</organism>
<feature type="region of interest" description="Disordered" evidence="21">
    <location>
        <begin position="561"/>
        <end position="604"/>
    </location>
</feature>
<evidence type="ECO:0000256" key="20">
    <source>
        <dbReference type="ARBA" id="ARBA00034003"/>
    </source>
</evidence>
<keyword evidence="7" id="KW-0479">Metal-binding</keyword>
<gene>
    <name evidence="23" type="ORF">A4A58_14860</name>
</gene>
<dbReference type="Gene3D" id="2.40.50.140">
    <property type="entry name" value="Nucleic acid-binding proteins"/>
    <property type="match status" value="1"/>
</dbReference>
<dbReference type="SUPFAM" id="SSF50249">
    <property type="entry name" value="Nucleic acid-binding proteins"/>
    <property type="match status" value="1"/>
</dbReference>
<keyword evidence="18" id="KW-0511">Multifunctional enzyme</keyword>
<feature type="compositionally biased region" description="Basic residues" evidence="21">
    <location>
        <begin position="588"/>
        <end position="598"/>
    </location>
</feature>
<comment type="cofactor">
    <cofactor evidence="1">
        <name>Mn(2+)</name>
        <dbReference type="ChEBI" id="CHEBI:29035"/>
    </cofactor>
</comment>
<dbReference type="NCBIfam" id="TIGR02778">
    <property type="entry name" value="ligD_pol"/>
    <property type="match status" value="1"/>
</dbReference>
<dbReference type="EC" id="6.5.1.1" evidence="2"/>
<evidence type="ECO:0000256" key="5">
    <source>
        <dbReference type="ARBA" id="ARBA00022695"/>
    </source>
</evidence>
<dbReference type="InterPro" id="IPR012309">
    <property type="entry name" value="DNA_ligase_ATP-dep_C"/>
</dbReference>
<dbReference type="GO" id="GO:0006281">
    <property type="term" value="P:DNA repair"/>
    <property type="evidence" value="ECO:0007669"/>
    <property type="project" value="UniProtKB-KW"/>
</dbReference>
<dbReference type="NCBIfam" id="NF004628">
    <property type="entry name" value="PRK05972.1"/>
    <property type="match status" value="1"/>
</dbReference>
<keyword evidence="11" id="KW-0269">Exonuclease</keyword>